<feature type="binding site" evidence="11">
    <location>
        <begin position="352"/>
        <end position="359"/>
    </location>
    <ligand>
        <name>ATP</name>
        <dbReference type="ChEBI" id="CHEBI:30616"/>
        <label>2</label>
    </ligand>
</feature>
<evidence type="ECO:0000256" key="6">
    <source>
        <dbReference type="ARBA" id="ARBA00022840"/>
    </source>
</evidence>
<organism evidence="14 15">
    <name type="scientific">Methylophaga sulfidovorans</name>
    <dbReference type="NCBI Taxonomy" id="45496"/>
    <lineage>
        <taxon>Bacteria</taxon>
        <taxon>Pseudomonadati</taxon>
        <taxon>Pseudomonadota</taxon>
        <taxon>Gammaproteobacteria</taxon>
        <taxon>Thiotrichales</taxon>
        <taxon>Piscirickettsiaceae</taxon>
        <taxon>Methylophaga</taxon>
    </lineage>
</organism>
<keyword evidence="6 11" id="KW-0067">ATP-binding</keyword>
<evidence type="ECO:0000256" key="11">
    <source>
        <dbReference type="HAMAP-Rule" id="MF_00848"/>
    </source>
</evidence>
<dbReference type="GO" id="GO:0005737">
    <property type="term" value="C:cytoplasm"/>
    <property type="evidence" value="ECO:0007669"/>
    <property type="project" value="UniProtKB-SubCell"/>
</dbReference>
<dbReference type="Gene3D" id="1.10.287.380">
    <property type="entry name" value="Valyl-tRNA synthetase, C-terminal domain"/>
    <property type="match status" value="1"/>
</dbReference>
<dbReference type="PANTHER" id="PTHR42855">
    <property type="entry name" value="ABC TRANSPORTER ATP-BINDING SUBUNIT"/>
    <property type="match status" value="1"/>
</dbReference>
<dbReference type="GO" id="GO:0006281">
    <property type="term" value="P:DNA repair"/>
    <property type="evidence" value="ECO:0007669"/>
    <property type="project" value="UniProtKB-KW"/>
</dbReference>
<evidence type="ECO:0000313" key="15">
    <source>
        <dbReference type="Proteomes" id="UP000198924"/>
    </source>
</evidence>
<dbReference type="EC" id="3.6.1.-" evidence="11"/>
<keyword evidence="5 11" id="KW-0378">Hydrolase</keyword>
<keyword evidence="8 11" id="KW-0234">DNA repair</keyword>
<dbReference type="AlphaFoldDB" id="A0A1I3YJ21"/>
<evidence type="ECO:0000256" key="10">
    <source>
        <dbReference type="ARBA" id="ARBA00061478"/>
    </source>
</evidence>
<dbReference type="Proteomes" id="UP000198924">
    <property type="component" value="Unassembled WGS sequence"/>
</dbReference>
<evidence type="ECO:0000259" key="13">
    <source>
        <dbReference type="PROSITE" id="PS50893"/>
    </source>
</evidence>
<protein>
    <recommendedName>
        <fullName evidence="11">ATP-binding protein Uup</fullName>
        <ecNumber evidence="11">3.6.1.-</ecNumber>
    </recommendedName>
</protein>
<dbReference type="EMBL" id="FOSH01000008">
    <property type="protein sequence ID" value="SFK31917.1"/>
    <property type="molecule type" value="Genomic_DNA"/>
</dbReference>
<dbReference type="Pfam" id="PF12848">
    <property type="entry name" value="ABC_tran_Xtn"/>
    <property type="match status" value="1"/>
</dbReference>
<dbReference type="STRING" id="45496.SAMN04488079_10897"/>
<dbReference type="InterPro" id="IPR037118">
    <property type="entry name" value="Val-tRNA_synth_C_sf"/>
</dbReference>
<dbReference type="GO" id="GO:0005524">
    <property type="term" value="F:ATP binding"/>
    <property type="evidence" value="ECO:0007669"/>
    <property type="project" value="UniProtKB-UniRule"/>
</dbReference>
<dbReference type="PROSITE" id="PS00211">
    <property type="entry name" value="ABC_TRANSPORTER_1"/>
    <property type="match status" value="1"/>
</dbReference>
<dbReference type="FunFam" id="3.40.50.300:FF:000011">
    <property type="entry name" value="Putative ABC transporter ATP-binding component"/>
    <property type="match status" value="1"/>
</dbReference>
<comment type="similarity">
    <text evidence="10 11">Belongs to the ABC transporter superfamily. ABCF family. Uup subfamily.</text>
</comment>
<sequence length="631" mass="70483">MALLSLKQITVSFGGPNLLNKVDFQLDRGERVCLVGRNGAGKSTLMKLIAGEVTADSGEMVGIQDLVISRLEQEVPSGTHGKVFDVVAAGLGQVAPLLVEYHDIIHQLQTDSSQALLDKLEKAQHKIEAADGWSLEQRVETVISKLSLDADMEFDSLSGGKKRRVLLAQALVKQPDILLLDEPTNHLDIESITWLEGFLKSYGGTVLFITHDRTFLQALATRIVQLDRGNLVSFPGDYENYLKKREELLAAEAEQNAQFDKKLAQEEVWIRQGIKARRTRNEGRVRALEALRKERSQRRERQGTANIQLQEADRSGKLVLEAEHIGQSYDGKTLFDDFSIVIQRGDRIGIIGPNGCGKSTLLSILLQRAEPEHGFVKSGTNLEIAFFDQLRSQLNEEESVVENVGQGSDHVEINGSRKHIIGYLQDFLFTPDRARTPVKALSGGERNRLLLAKLFTQPANLLVMDEPTNDLDAETLELLEDLLLNYSGTLLLVSHDRSFINNVVTSSIVFDTDGELREYVGGYDDWLRQRDATQKSKPKAVAKSATEKPTSNQAKKSTLTYQEKLDLEALPAIIEKLEMEQETLTAKMSEPDFYQQDADKVSQAQQALSELEAKMSKAFERWELLEEKANS</sequence>
<dbReference type="GO" id="GO:0016887">
    <property type="term" value="F:ATP hydrolysis activity"/>
    <property type="evidence" value="ECO:0007669"/>
    <property type="project" value="UniProtKB-UniRule"/>
</dbReference>
<evidence type="ECO:0000256" key="7">
    <source>
        <dbReference type="ARBA" id="ARBA00023125"/>
    </source>
</evidence>
<dbReference type="HAMAP" id="MF_00848">
    <property type="entry name" value="Uup"/>
    <property type="match status" value="1"/>
</dbReference>
<dbReference type="SMART" id="SM00382">
    <property type="entry name" value="AAA"/>
    <property type="match status" value="2"/>
</dbReference>
<dbReference type="FunFam" id="3.40.50.300:FF:000309">
    <property type="entry name" value="ABC transporter ATP-binding protein"/>
    <property type="match status" value="1"/>
</dbReference>
<feature type="compositionally biased region" description="Polar residues" evidence="12">
    <location>
        <begin position="547"/>
        <end position="557"/>
    </location>
</feature>
<evidence type="ECO:0000256" key="1">
    <source>
        <dbReference type="ARBA" id="ARBA00022490"/>
    </source>
</evidence>
<dbReference type="InterPro" id="IPR032524">
    <property type="entry name" value="ABC_tran_C"/>
</dbReference>
<dbReference type="GO" id="GO:0043022">
    <property type="term" value="F:ribosome binding"/>
    <property type="evidence" value="ECO:0007669"/>
    <property type="project" value="UniProtKB-UniRule"/>
</dbReference>
<dbReference type="Gene3D" id="3.40.50.300">
    <property type="entry name" value="P-loop containing nucleotide triphosphate hydrolases"/>
    <property type="match status" value="2"/>
</dbReference>
<dbReference type="InterPro" id="IPR017871">
    <property type="entry name" value="ABC_transporter-like_CS"/>
</dbReference>
<keyword evidence="4 11" id="KW-0227">DNA damage</keyword>
<keyword evidence="1 11" id="KW-0963">Cytoplasm</keyword>
<feature type="domain" description="ABC transporter" evidence="13">
    <location>
        <begin position="4"/>
        <end position="253"/>
    </location>
</feature>
<keyword evidence="11" id="KW-0175">Coiled coil</keyword>
<proteinExistence type="inferred from homology"/>
<accession>A0A1I3YJ21</accession>
<dbReference type="InterPro" id="IPR051309">
    <property type="entry name" value="ABCF_ATPase"/>
</dbReference>
<keyword evidence="3 11" id="KW-0547">Nucleotide-binding</keyword>
<keyword evidence="2 11" id="KW-0677">Repeat</keyword>
<dbReference type="RefSeq" id="WP_091713458.1">
    <property type="nucleotide sequence ID" value="NZ_FOSH01000008.1"/>
</dbReference>
<comment type="subcellular location">
    <subcellularLocation>
        <location evidence="11">Cytoplasm</location>
    </subcellularLocation>
    <text evidence="11">Associates with ribosomes.</text>
</comment>
<dbReference type="CDD" id="cd03221">
    <property type="entry name" value="ABCF_EF-3"/>
    <property type="match status" value="2"/>
</dbReference>
<dbReference type="InterPro" id="IPR003439">
    <property type="entry name" value="ABC_transporter-like_ATP-bd"/>
</dbReference>
<feature type="region of interest" description="Disordered" evidence="12">
    <location>
        <begin position="534"/>
        <end position="557"/>
    </location>
</feature>
<name>A0A1I3YJ21_9GAMM</name>
<dbReference type="PANTHER" id="PTHR42855:SF1">
    <property type="entry name" value="ABC TRANSPORTER DOMAIN-CONTAINING PROTEIN"/>
    <property type="match status" value="1"/>
</dbReference>
<dbReference type="GO" id="GO:0003677">
    <property type="term" value="F:DNA binding"/>
    <property type="evidence" value="ECO:0007669"/>
    <property type="project" value="UniProtKB-UniRule"/>
</dbReference>
<dbReference type="InterPro" id="IPR027417">
    <property type="entry name" value="P-loop_NTPase"/>
</dbReference>
<evidence type="ECO:0000256" key="8">
    <source>
        <dbReference type="ARBA" id="ARBA00023204"/>
    </source>
</evidence>
<gene>
    <name evidence="11" type="primary">uup</name>
    <name evidence="14" type="ORF">SAMN04488079_10897</name>
</gene>
<keyword evidence="7 11" id="KW-0238">DNA-binding</keyword>
<evidence type="ECO:0000256" key="12">
    <source>
        <dbReference type="SAM" id="MobiDB-lite"/>
    </source>
</evidence>
<keyword evidence="15" id="KW-1185">Reference proteome</keyword>
<dbReference type="SUPFAM" id="SSF52540">
    <property type="entry name" value="P-loop containing nucleoside triphosphate hydrolases"/>
    <property type="match status" value="2"/>
</dbReference>
<dbReference type="PROSITE" id="PS50893">
    <property type="entry name" value="ABC_TRANSPORTER_2"/>
    <property type="match status" value="2"/>
</dbReference>
<dbReference type="Pfam" id="PF00005">
    <property type="entry name" value="ABC_tran"/>
    <property type="match status" value="2"/>
</dbReference>
<dbReference type="InterPro" id="IPR003593">
    <property type="entry name" value="AAA+_ATPase"/>
</dbReference>
<dbReference type="OrthoDB" id="9762051at2"/>
<reference evidence="15" key="1">
    <citation type="submission" date="2016-10" db="EMBL/GenBank/DDBJ databases">
        <authorList>
            <person name="Varghese N."/>
            <person name="Submissions S."/>
        </authorList>
    </citation>
    <scope>NUCLEOTIDE SEQUENCE [LARGE SCALE GENOMIC DNA]</scope>
    <source>
        <strain evidence="15">DSM 11578</strain>
    </source>
</reference>
<feature type="domain" description="ABC transporter" evidence="13">
    <location>
        <begin position="320"/>
        <end position="538"/>
    </location>
</feature>
<feature type="coiled-coil region" evidence="11">
    <location>
        <begin position="594"/>
        <end position="628"/>
    </location>
</feature>
<evidence type="ECO:0000256" key="9">
    <source>
        <dbReference type="ARBA" id="ARBA00049360"/>
    </source>
</evidence>
<feature type="binding site" evidence="11">
    <location>
        <begin position="36"/>
        <end position="43"/>
    </location>
    <ligand>
        <name>ATP</name>
        <dbReference type="ChEBI" id="CHEBI:30616"/>
        <label>1</label>
    </ligand>
</feature>
<dbReference type="InterPro" id="IPR032781">
    <property type="entry name" value="ABC_tran_Xtn"/>
</dbReference>
<comment type="catalytic activity">
    <reaction evidence="9 11">
        <text>ATP + H2O = ADP + phosphate + H(+)</text>
        <dbReference type="Rhea" id="RHEA:13065"/>
        <dbReference type="ChEBI" id="CHEBI:15377"/>
        <dbReference type="ChEBI" id="CHEBI:15378"/>
        <dbReference type="ChEBI" id="CHEBI:30616"/>
        <dbReference type="ChEBI" id="CHEBI:43474"/>
        <dbReference type="ChEBI" id="CHEBI:456216"/>
    </reaction>
</comment>
<evidence type="ECO:0000256" key="4">
    <source>
        <dbReference type="ARBA" id="ARBA00022763"/>
    </source>
</evidence>
<comment type="function">
    <text evidence="11">Probably plays a role in ribosome assembly or function. May be involved in resolution of branched DNA intermediates that result from template switching in postreplication gaps. Binds DNA and has ATPase activity.</text>
</comment>
<evidence type="ECO:0000256" key="3">
    <source>
        <dbReference type="ARBA" id="ARBA00022741"/>
    </source>
</evidence>
<evidence type="ECO:0000256" key="2">
    <source>
        <dbReference type="ARBA" id="ARBA00022737"/>
    </source>
</evidence>
<dbReference type="Pfam" id="PF16326">
    <property type="entry name" value="ABC_tran_CTD"/>
    <property type="match status" value="1"/>
</dbReference>
<evidence type="ECO:0000313" key="14">
    <source>
        <dbReference type="EMBL" id="SFK31917.1"/>
    </source>
</evidence>
<evidence type="ECO:0000256" key="5">
    <source>
        <dbReference type="ARBA" id="ARBA00022801"/>
    </source>
</evidence>
<dbReference type="InterPro" id="IPR043686">
    <property type="entry name" value="Uup"/>
</dbReference>